<evidence type="ECO:0000259" key="5">
    <source>
        <dbReference type="PROSITE" id="PS51379"/>
    </source>
</evidence>
<dbReference type="PANTHER" id="PTHR43177:SF3">
    <property type="entry name" value="PROTEIN NRFC HOMOLOG"/>
    <property type="match status" value="1"/>
</dbReference>
<dbReference type="AlphaFoldDB" id="A0A7U4QJJ0"/>
<keyword evidence="2" id="KW-0479">Metal-binding</keyword>
<protein>
    <submittedName>
        <fullName evidence="6">Quinone reductase complex, subunit C</fullName>
    </submittedName>
</protein>
<dbReference type="GO" id="GO:0051539">
    <property type="term" value="F:4 iron, 4 sulfur cluster binding"/>
    <property type="evidence" value="ECO:0007669"/>
    <property type="project" value="UniProtKB-KW"/>
</dbReference>
<accession>A0A7U4QJJ0</accession>
<dbReference type="Gene3D" id="3.30.70.20">
    <property type="match status" value="2"/>
</dbReference>
<feature type="domain" description="4Fe-4S ferredoxin-type" evidence="5">
    <location>
        <begin position="15"/>
        <end position="45"/>
    </location>
</feature>
<dbReference type="OrthoDB" id="9789030at2"/>
<feature type="domain" description="4Fe-4S ferredoxin-type" evidence="5">
    <location>
        <begin position="70"/>
        <end position="101"/>
    </location>
</feature>
<evidence type="ECO:0000313" key="7">
    <source>
        <dbReference type="Proteomes" id="UP000070560"/>
    </source>
</evidence>
<evidence type="ECO:0000256" key="2">
    <source>
        <dbReference type="ARBA" id="ARBA00022723"/>
    </source>
</evidence>
<sequence>MEHNHEHQGSHAEKYVMVIDIDKCTGCGACAIACSQENNIPVRTDETDKYLSLNWLVIYRITNGEPFPKTKVAYIPRPCMHCDHAICVHVCPAMATDKDAKGVVSQIYPRCFGCRYCMAACPYHARVFNWWDPKYPEGTERGFNPDVSTRMRGVVEKCNFCNHRYQRARDKAITEGRVILKEGEYVPACVEACPTKAMYFGNIKDPESKVAKLIKSPYAFRLLEKYGTHPSVYYLSKHEWVKRQTDWYLETQNKKQSHE</sequence>
<keyword evidence="3" id="KW-0408">Iron</keyword>
<keyword evidence="1" id="KW-0004">4Fe-4S</keyword>
<organism evidence="6 7">
    <name type="scientific">Desulfofervidus auxilii</name>
    <dbReference type="NCBI Taxonomy" id="1621989"/>
    <lineage>
        <taxon>Bacteria</taxon>
        <taxon>Pseudomonadati</taxon>
        <taxon>Thermodesulfobacteriota</taxon>
        <taxon>Candidatus Desulfofervidia</taxon>
        <taxon>Candidatus Desulfofervidales</taxon>
        <taxon>Candidatus Desulfofervidaceae</taxon>
        <taxon>Candidatus Desulfofervidus</taxon>
    </lineage>
</organism>
<evidence type="ECO:0000256" key="3">
    <source>
        <dbReference type="ARBA" id="ARBA00023004"/>
    </source>
</evidence>
<dbReference type="SUPFAM" id="SSF54862">
    <property type="entry name" value="4Fe-4S ferredoxins"/>
    <property type="match status" value="1"/>
</dbReference>
<dbReference type="Pfam" id="PF13247">
    <property type="entry name" value="Fer4_11"/>
    <property type="match status" value="1"/>
</dbReference>
<dbReference type="PROSITE" id="PS51379">
    <property type="entry name" value="4FE4S_FER_2"/>
    <property type="match status" value="3"/>
</dbReference>
<dbReference type="InterPro" id="IPR017896">
    <property type="entry name" value="4Fe4S_Fe-S-bd"/>
</dbReference>
<reference evidence="6 7" key="1">
    <citation type="submission" date="2015-10" db="EMBL/GenBank/DDBJ databases">
        <title>Candidatus Desulfofervidus auxilii, a hydrogenotrophic sulfate-reducing bacterium involved in the thermophilic anaerobic oxidation of methane.</title>
        <authorList>
            <person name="Krukenberg V."/>
            <person name="Richter M."/>
            <person name="Wegener G."/>
        </authorList>
    </citation>
    <scope>NUCLEOTIDE SEQUENCE [LARGE SCALE GENOMIC DNA]</scope>
    <source>
        <strain evidence="6 7">HS1</strain>
    </source>
</reference>
<dbReference type="InterPro" id="IPR017900">
    <property type="entry name" value="4Fe4S_Fe_S_CS"/>
</dbReference>
<gene>
    <name evidence="6" type="primary">qrcC</name>
    <name evidence="6" type="ORF">HS1_000676</name>
</gene>
<feature type="domain" description="4Fe-4S ferredoxin-type" evidence="5">
    <location>
        <begin position="102"/>
        <end position="131"/>
    </location>
</feature>
<keyword evidence="7" id="KW-1185">Reference proteome</keyword>
<evidence type="ECO:0000256" key="1">
    <source>
        <dbReference type="ARBA" id="ARBA00022485"/>
    </source>
</evidence>
<dbReference type="GO" id="GO:0046872">
    <property type="term" value="F:metal ion binding"/>
    <property type="evidence" value="ECO:0007669"/>
    <property type="project" value="UniProtKB-KW"/>
</dbReference>
<dbReference type="EMBL" id="CP013015">
    <property type="protein sequence ID" value="AMM40481.1"/>
    <property type="molecule type" value="Genomic_DNA"/>
</dbReference>
<dbReference type="RefSeq" id="WP_066060921.1">
    <property type="nucleotide sequence ID" value="NZ_CP013015.1"/>
</dbReference>
<evidence type="ECO:0000256" key="4">
    <source>
        <dbReference type="ARBA" id="ARBA00023014"/>
    </source>
</evidence>
<dbReference type="CDD" id="cd10551">
    <property type="entry name" value="PsrB"/>
    <property type="match status" value="1"/>
</dbReference>
<dbReference type="PANTHER" id="PTHR43177">
    <property type="entry name" value="PROTEIN NRFC"/>
    <property type="match status" value="1"/>
</dbReference>
<dbReference type="InterPro" id="IPR050954">
    <property type="entry name" value="ET_IronSulfur_Cluster-Binding"/>
</dbReference>
<dbReference type="Proteomes" id="UP000070560">
    <property type="component" value="Chromosome"/>
</dbReference>
<evidence type="ECO:0000313" key="6">
    <source>
        <dbReference type="EMBL" id="AMM40481.1"/>
    </source>
</evidence>
<proteinExistence type="predicted"/>
<dbReference type="KEGG" id="daw:HS1_000676"/>
<dbReference type="Pfam" id="PF00037">
    <property type="entry name" value="Fer4"/>
    <property type="match status" value="1"/>
</dbReference>
<keyword evidence="4" id="KW-0411">Iron-sulfur</keyword>
<dbReference type="PROSITE" id="PS00198">
    <property type="entry name" value="4FE4S_FER_1"/>
    <property type="match status" value="1"/>
</dbReference>
<name>A0A7U4QJJ0_DESA2</name>